<feature type="transmembrane region" description="Helical" evidence="2">
    <location>
        <begin position="52"/>
        <end position="69"/>
    </location>
</feature>
<dbReference type="PRINTS" id="PR00253">
    <property type="entry name" value="GABAARECEPTR"/>
</dbReference>
<accession>A0A226DXP7</accession>
<keyword evidence="2" id="KW-0812">Transmembrane</keyword>
<dbReference type="GO" id="GO:0016020">
    <property type="term" value="C:membrane"/>
    <property type="evidence" value="ECO:0007669"/>
    <property type="project" value="InterPro"/>
</dbReference>
<keyword evidence="5" id="KW-1185">Reference proteome</keyword>
<protein>
    <submittedName>
        <fullName evidence="4">Glutamate-gated chloride channel alpha</fullName>
    </submittedName>
</protein>
<evidence type="ECO:0000313" key="5">
    <source>
        <dbReference type="Proteomes" id="UP000198287"/>
    </source>
</evidence>
<evidence type="ECO:0000259" key="3">
    <source>
        <dbReference type="Pfam" id="PF02932"/>
    </source>
</evidence>
<dbReference type="GO" id="GO:0099095">
    <property type="term" value="F:ligand-gated monoatomic anion channel activity"/>
    <property type="evidence" value="ECO:0007669"/>
    <property type="project" value="UniProtKB-ARBA"/>
</dbReference>
<feature type="region of interest" description="Disordered" evidence="1">
    <location>
        <begin position="121"/>
        <end position="151"/>
    </location>
</feature>
<reference evidence="4 5" key="1">
    <citation type="submission" date="2015-12" db="EMBL/GenBank/DDBJ databases">
        <title>The genome of Folsomia candida.</title>
        <authorList>
            <person name="Faddeeva A."/>
            <person name="Derks M.F."/>
            <person name="Anvar Y."/>
            <person name="Smit S."/>
            <person name="Van Straalen N."/>
            <person name="Roelofs D."/>
        </authorList>
    </citation>
    <scope>NUCLEOTIDE SEQUENCE [LARGE SCALE GENOMIC DNA]</scope>
    <source>
        <strain evidence="4 5">VU population</strain>
        <tissue evidence="4">Whole body</tissue>
    </source>
</reference>
<evidence type="ECO:0000256" key="1">
    <source>
        <dbReference type="SAM" id="MobiDB-lite"/>
    </source>
</evidence>
<feature type="transmembrane region" description="Helical" evidence="2">
    <location>
        <begin position="26"/>
        <end position="45"/>
    </location>
</feature>
<evidence type="ECO:0000256" key="2">
    <source>
        <dbReference type="SAM" id="Phobius"/>
    </source>
</evidence>
<dbReference type="InterPro" id="IPR036719">
    <property type="entry name" value="Neuro-gated_channel_TM_sf"/>
</dbReference>
<dbReference type="Pfam" id="PF02932">
    <property type="entry name" value="Neur_chan_memb"/>
    <property type="match status" value="1"/>
</dbReference>
<feature type="transmembrane region" description="Helical" evidence="2">
    <location>
        <begin position="170"/>
        <end position="192"/>
    </location>
</feature>
<feature type="domain" description="Neurotransmitter-gated ion-channel transmembrane" evidence="3">
    <location>
        <begin position="26"/>
        <end position="128"/>
    </location>
</feature>
<evidence type="ECO:0000313" key="4">
    <source>
        <dbReference type="EMBL" id="OXA49461.1"/>
    </source>
</evidence>
<dbReference type="Gene3D" id="1.20.58.390">
    <property type="entry name" value="Neurotransmitter-gated ion-channel transmembrane domain"/>
    <property type="match status" value="1"/>
</dbReference>
<dbReference type="SUPFAM" id="SSF90112">
    <property type="entry name" value="Neurotransmitter-gated ion-channel transmembrane pore"/>
    <property type="match status" value="1"/>
</dbReference>
<dbReference type="PANTHER" id="PTHR18945">
    <property type="entry name" value="NEUROTRANSMITTER GATED ION CHANNEL"/>
    <property type="match status" value="1"/>
</dbReference>
<dbReference type="OMA" id="KISHYMI"/>
<dbReference type="InterPro" id="IPR006201">
    <property type="entry name" value="Neur_channel"/>
</dbReference>
<proteinExistence type="predicted"/>
<dbReference type="GO" id="GO:0005254">
    <property type="term" value="F:chloride channel activity"/>
    <property type="evidence" value="ECO:0007669"/>
    <property type="project" value="UniProtKB-ARBA"/>
</dbReference>
<dbReference type="Proteomes" id="UP000198287">
    <property type="component" value="Unassembled WGS sequence"/>
</dbReference>
<feature type="transmembrane region" description="Helical" evidence="2">
    <location>
        <begin position="84"/>
        <end position="105"/>
    </location>
</feature>
<dbReference type="InterPro" id="IPR006028">
    <property type="entry name" value="GABAA/Glycine_rcpt"/>
</dbReference>
<dbReference type="GO" id="GO:0005230">
    <property type="term" value="F:extracellular ligand-gated monoatomic ion channel activity"/>
    <property type="evidence" value="ECO:0007669"/>
    <property type="project" value="UniProtKB-ARBA"/>
</dbReference>
<dbReference type="OrthoDB" id="6490394at2759"/>
<comment type="caution">
    <text evidence="4">The sequence shown here is derived from an EMBL/GenBank/DDBJ whole genome shotgun (WGS) entry which is preliminary data.</text>
</comment>
<keyword evidence="2" id="KW-0472">Membrane</keyword>
<dbReference type="InterPro" id="IPR006029">
    <property type="entry name" value="Neurotrans-gated_channel_TM"/>
</dbReference>
<name>A0A226DXP7_FOLCA</name>
<dbReference type="CDD" id="cd19049">
    <property type="entry name" value="LGIC_TM_anion"/>
    <property type="match status" value="1"/>
</dbReference>
<dbReference type="STRING" id="158441.A0A226DXP7"/>
<dbReference type="GO" id="GO:0004888">
    <property type="term" value="F:transmembrane signaling receptor activity"/>
    <property type="evidence" value="ECO:0007669"/>
    <property type="project" value="InterPro"/>
</dbReference>
<keyword evidence="2" id="KW-1133">Transmembrane helix</keyword>
<gene>
    <name evidence="4" type="ORF">Fcan01_15549</name>
</gene>
<dbReference type="EMBL" id="LNIX01000010">
    <property type="protein sequence ID" value="OXA49461.1"/>
    <property type="molecule type" value="Genomic_DNA"/>
</dbReference>
<dbReference type="AlphaFoldDB" id="A0A226DXP7"/>
<dbReference type="InterPro" id="IPR038050">
    <property type="entry name" value="Neuro_actylchol_rec"/>
</dbReference>
<sequence length="263" mass="30449">MYIANYSALHFTLQIRRNLTYHLVQTYLPAVLLMLITWLCFLLPVDMVEARIGISMTTLLTLTAMFAAVREQAPEVSYTMAIDIWMVFCIGLVFLALVLFTVVHWMQRKLQQFQEVKGNKEQAENGELGMPNGDQTEESRPLPKKEGKKQKRHLDESDTFINLVDKARRYAFWLFALVFILFLSVYTAWILIGSQHFDWTPNPKFNAVEDPNNDTNHLFVFKSTKFAKDVVNDPYKETASENRYGDIVDDVIKPRLAQRTGQD</sequence>
<organism evidence="4 5">
    <name type="scientific">Folsomia candida</name>
    <name type="common">Springtail</name>
    <dbReference type="NCBI Taxonomy" id="158441"/>
    <lineage>
        <taxon>Eukaryota</taxon>
        <taxon>Metazoa</taxon>
        <taxon>Ecdysozoa</taxon>
        <taxon>Arthropoda</taxon>
        <taxon>Hexapoda</taxon>
        <taxon>Collembola</taxon>
        <taxon>Entomobryomorpha</taxon>
        <taxon>Isotomoidea</taxon>
        <taxon>Isotomidae</taxon>
        <taxon>Proisotominae</taxon>
        <taxon>Folsomia</taxon>
    </lineage>
</organism>